<sequence length="138" mass="15898">MSFINGNSFADRQAAAAKARKALAEKFLTTAKYDPADPAVVEREARRKAILEARVIRDAERAKRRIEQAAAEAARKAREEAAREEQLRLEALAREAEEARSREETERLEFEKKLERDARYAARKERKKKKKTAAERWG</sequence>
<keyword evidence="3" id="KW-1185">Reference proteome</keyword>
<name>A0A366FRY5_9HYPH</name>
<dbReference type="AlphaFoldDB" id="A0A366FRY5"/>
<dbReference type="InterPro" id="IPR045510">
    <property type="entry name" value="DUF6481"/>
</dbReference>
<comment type="caution">
    <text evidence="2">The sequence shown here is derived from an EMBL/GenBank/DDBJ whole genome shotgun (WGS) entry which is preliminary data.</text>
</comment>
<gene>
    <name evidence="2" type="ORF">DFR50_104196</name>
</gene>
<dbReference type="RefSeq" id="WP_113888145.1">
    <property type="nucleotide sequence ID" value="NZ_QNRK01000004.1"/>
</dbReference>
<dbReference type="Proteomes" id="UP000253529">
    <property type="component" value="Unassembled WGS sequence"/>
</dbReference>
<protein>
    <submittedName>
        <fullName evidence="2">Uncharacterized protein</fullName>
    </submittedName>
</protein>
<dbReference type="Pfam" id="PF20089">
    <property type="entry name" value="DUF6481"/>
    <property type="match status" value="1"/>
</dbReference>
<evidence type="ECO:0000313" key="3">
    <source>
        <dbReference type="Proteomes" id="UP000253529"/>
    </source>
</evidence>
<dbReference type="OrthoDB" id="10006582at2"/>
<evidence type="ECO:0000256" key="1">
    <source>
        <dbReference type="SAM" id="Coils"/>
    </source>
</evidence>
<proteinExistence type="predicted"/>
<dbReference type="EMBL" id="QNRK01000004">
    <property type="protein sequence ID" value="RBP16916.1"/>
    <property type="molecule type" value="Genomic_DNA"/>
</dbReference>
<organism evidence="2 3">
    <name type="scientific">Roseiarcus fermentans</name>
    <dbReference type="NCBI Taxonomy" id="1473586"/>
    <lineage>
        <taxon>Bacteria</taxon>
        <taxon>Pseudomonadati</taxon>
        <taxon>Pseudomonadota</taxon>
        <taxon>Alphaproteobacteria</taxon>
        <taxon>Hyphomicrobiales</taxon>
        <taxon>Roseiarcaceae</taxon>
        <taxon>Roseiarcus</taxon>
    </lineage>
</organism>
<evidence type="ECO:0000313" key="2">
    <source>
        <dbReference type="EMBL" id="RBP16916.1"/>
    </source>
</evidence>
<accession>A0A366FRY5</accession>
<keyword evidence="1" id="KW-0175">Coiled coil</keyword>
<reference evidence="2 3" key="1">
    <citation type="submission" date="2018-06" db="EMBL/GenBank/DDBJ databases">
        <title>Genomic Encyclopedia of Type Strains, Phase IV (KMG-IV): sequencing the most valuable type-strain genomes for metagenomic binning, comparative biology and taxonomic classification.</title>
        <authorList>
            <person name="Goeker M."/>
        </authorList>
    </citation>
    <scope>NUCLEOTIDE SEQUENCE [LARGE SCALE GENOMIC DNA]</scope>
    <source>
        <strain evidence="2 3">DSM 24875</strain>
    </source>
</reference>
<feature type="coiled-coil region" evidence="1">
    <location>
        <begin position="52"/>
        <end position="113"/>
    </location>
</feature>